<evidence type="ECO:0000313" key="1">
    <source>
        <dbReference type="EMBL" id="ASJ14991.1"/>
    </source>
</evidence>
<name>A0A2Z2MZN3_9EURY</name>
<evidence type="ECO:0000313" key="2">
    <source>
        <dbReference type="Proteomes" id="UP000250085"/>
    </source>
</evidence>
<dbReference type="OrthoDB" id="93466at2157"/>
<reference evidence="1 2" key="1">
    <citation type="submission" date="2016-04" db="EMBL/GenBank/DDBJ databases">
        <title>Complete genome sequence of Thermococcus radiotolerans type strain EJ2.</title>
        <authorList>
            <person name="Oger P.M."/>
        </authorList>
    </citation>
    <scope>NUCLEOTIDE SEQUENCE [LARGE SCALE GENOMIC DNA]</scope>
    <source>
        <strain evidence="1 2">EJ2</strain>
    </source>
</reference>
<keyword evidence="2" id="KW-1185">Reference proteome</keyword>
<dbReference type="SUPFAM" id="SSF50998">
    <property type="entry name" value="Quinoprotein alcohol dehydrogenase-like"/>
    <property type="match status" value="1"/>
</dbReference>
<gene>
    <name evidence="1" type="ORF">A3L10_07555</name>
</gene>
<sequence>MEPKAIAGTLILVAMLTFLLPKGILFPVSPRGVDFPVRSSGFVKCQFFVRERLNFSNQSVEFTVVDNGAPLTNLSLKGITGGHVCVPEGILVYSYYPGDPYAGMYGALIDSENLSERWSRRIFGLPWRYSNGAIYLTDDGCVTLLNASTGRFVFRFCPDAPRSKTTDLFFMDGKAYITAVSVEEGPRGEVGRAIIYLVEKGETRKRTFTTLIGEPAVAELWIDGNEEYVAVSYFMYTAAGRERDGLCVFRADDLTPIGCKSFRHSALNVKVEGDVVYVRVLDEVKAYRIISP</sequence>
<dbReference type="AlphaFoldDB" id="A0A2Z2MZN3"/>
<organism evidence="1 2">
    <name type="scientific">Thermococcus radiotolerans</name>
    <dbReference type="NCBI Taxonomy" id="187880"/>
    <lineage>
        <taxon>Archaea</taxon>
        <taxon>Methanobacteriati</taxon>
        <taxon>Methanobacteriota</taxon>
        <taxon>Thermococci</taxon>
        <taxon>Thermococcales</taxon>
        <taxon>Thermococcaceae</taxon>
        <taxon>Thermococcus</taxon>
    </lineage>
</organism>
<dbReference type="GeneID" id="33328694"/>
<proteinExistence type="predicted"/>
<dbReference type="InterPro" id="IPR011047">
    <property type="entry name" value="Quinoprotein_ADH-like_sf"/>
</dbReference>
<dbReference type="Proteomes" id="UP000250085">
    <property type="component" value="Chromosome"/>
</dbReference>
<accession>A0A2Z2MZN3</accession>
<dbReference type="EMBL" id="CP015106">
    <property type="protein sequence ID" value="ASJ14991.1"/>
    <property type="molecule type" value="Genomic_DNA"/>
</dbReference>
<dbReference type="RefSeq" id="WP_088867051.1">
    <property type="nucleotide sequence ID" value="NZ_CP015106.1"/>
</dbReference>
<dbReference type="KEGG" id="trl:A3L10_07555"/>
<protein>
    <submittedName>
        <fullName evidence="1">Uncharacterized protein</fullName>
    </submittedName>
</protein>